<sequence length="405" mass="41480">MNPYLAYLYGVVLRASDRPVEATAALSVAVTLAPCFWGAWTELARGLPDGPAAEAATPPPHHWAAVASLRADDPYSLDGTEVLSNALYVREDRPGLADLAATVVAVDAVRPETCVVLGNYYSLRGNHGLAAAHFRRALALNRSFLAAWTLLGHEYVEVKNTGAAAAAYSAATALNARDFRAWYGLGQVYELLGAPAHTLHYYKRAAALRPRDGRMWAGLAAAYEELGRLPDAARCYERVVASGGGDEGLALDRLAGVYERLAAAASGAGAGGAGGSASAAEAAALMDLAARNHGAALSRRDALGDGVGAAAAASLLFLARAALAGGRLRDAEGLAGRLLEVGPGAERDAAAGLLRDVHARRRAGAGGRAVVAAGDTPVRRRLGLVAAAAPGGGGEPSPGGSARRR</sequence>
<accession>A0ACC3BIQ7</accession>
<comment type="caution">
    <text evidence="1">The sequence shown here is derived from an EMBL/GenBank/DDBJ whole genome shotgun (WGS) entry which is preliminary data.</text>
</comment>
<gene>
    <name evidence="1" type="ORF">I4F81_000267</name>
</gene>
<dbReference type="Proteomes" id="UP000798662">
    <property type="component" value="Chromosome 1"/>
</dbReference>
<proteinExistence type="predicted"/>
<protein>
    <submittedName>
        <fullName evidence="1">Uncharacterized protein</fullName>
    </submittedName>
</protein>
<organism evidence="1 2">
    <name type="scientific">Pyropia yezoensis</name>
    <name type="common">Susabi-nori</name>
    <name type="synonym">Porphyra yezoensis</name>
    <dbReference type="NCBI Taxonomy" id="2788"/>
    <lineage>
        <taxon>Eukaryota</taxon>
        <taxon>Rhodophyta</taxon>
        <taxon>Bangiophyceae</taxon>
        <taxon>Bangiales</taxon>
        <taxon>Bangiaceae</taxon>
        <taxon>Pyropia</taxon>
    </lineage>
</organism>
<evidence type="ECO:0000313" key="2">
    <source>
        <dbReference type="Proteomes" id="UP000798662"/>
    </source>
</evidence>
<name>A0ACC3BIQ7_PYRYE</name>
<evidence type="ECO:0000313" key="1">
    <source>
        <dbReference type="EMBL" id="KAK1857651.1"/>
    </source>
</evidence>
<keyword evidence="2" id="KW-1185">Reference proteome</keyword>
<reference evidence="1" key="1">
    <citation type="submission" date="2019-11" db="EMBL/GenBank/DDBJ databases">
        <title>Nori genome reveals adaptations in red seaweeds to the harsh intertidal environment.</title>
        <authorList>
            <person name="Wang D."/>
            <person name="Mao Y."/>
        </authorList>
    </citation>
    <scope>NUCLEOTIDE SEQUENCE</scope>
    <source>
        <tissue evidence="1">Gametophyte</tissue>
    </source>
</reference>
<dbReference type="EMBL" id="CM020618">
    <property type="protein sequence ID" value="KAK1857651.1"/>
    <property type="molecule type" value="Genomic_DNA"/>
</dbReference>